<reference evidence="4" key="1">
    <citation type="submission" date="2016-10" db="EMBL/GenBank/DDBJ databases">
        <authorList>
            <person name="Varghese N."/>
            <person name="Submissions S."/>
        </authorList>
    </citation>
    <scope>NUCLEOTIDE SEQUENCE [LARGE SCALE GENOMIC DNA]</scope>
    <source>
        <strain evidence="4">CGMCC 1.11022</strain>
    </source>
</reference>
<evidence type="ECO:0000256" key="2">
    <source>
        <dbReference type="ARBA" id="ARBA00023235"/>
    </source>
</evidence>
<sequence>MVVTQVSPIAGNFGNSQCDCNQKDKQVRHKSLIGILGGMGPAATVDFMSKIIHATPAAIDQDHIPLIVHDVPQIPDRSSAIENGRDDPFLPMLSGVRFLDAAGVEFIAIPCNTAHYWHDRLDRGCRATILHIFQAVLHELLAMPNRPRSIAIMATRGTISADVYATELLKAVDRVVVPDEKTQRLIDHSITSVKGGTMVPAREAAGAAARLVVQQGAECLLLACTELPVAFSGLEVGTTVLDATDALARACVKASMGEYQTAMAG</sequence>
<dbReference type="RefSeq" id="WP_091598556.1">
    <property type="nucleotide sequence ID" value="NZ_FNEE01000021.1"/>
</dbReference>
<keyword evidence="2" id="KW-0413">Isomerase</keyword>
<proteinExistence type="inferred from homology"/>
<dbReference type="InterPro" id="IPR004380">
    <property type="entry name" value="Asp_race"/>
</dbReference>
<protein>
    <submittedName>
        <fullName evidence="3">Aspartate racemase</fullName>
    </submittedName>
</protein>
<gene>
    <name evidence="3" type="ORF">SAMN05428953_1219</name>
</gene>
<accession>A0A1G9EWN6</accession>
<dbReference type="InterPro" id="IPR015942">
    <property type="entry name" value="Asp/Glu/hydantoin_racemase"/>
</dbReference>
<dbReference type="EMBL" id="FNEE01000021">
    <property type="protein sequence ID" value="SDK80529.1"/>
    <property type="molecule type" value="Genomic_DNA"/>
</dbReference>
<keyword evidence="4" id="KW-1185">Reference proteome</keyword>
<evidence type="ECO:0000256" key="1">
    <source>
        <dbReference type="ARBA" id="ARBA00007847"/>
    </source>
</evidence>
<name>A0A1G9EWN6_9HYPH</name>
<dbReference type="GO" id="GO:0047661">
    <property type="term" value="F:amino-acid racemase activity"/>
    <property type="evidence" value="ECO:0007669"/>
    <property type="project" value="InterPro"/>
</dbReference>
<dbReference type="SUPFAM" id="SSF53681">
    <property type="entry name" value="Aspartate/glutamate racemase"/>
    <property type="match status" value="2"/>
</dbReference>
<dbReference type="NCBIfam" id="TIGR00035">
    <property type="entry name" value="asp_race"/>
    <property type="match status" value="1"/>
</dbReference>
<dbReference type="InterPro" id="IPR001920">
    <property type="entry name" value="Asp/Glu_race"/>
</dbReference>
<organism evidence="3 4">
    <name type="scientific">Mesorhizobium muleiense</name>
    <dbReference type="NCBI Taxonomy" id="1004279"/>
    <lineage>
        <taxon>Bacteria</taxon>
        <taxon>Pseudomonadati</taxon>
        <taxon>Pseudomonadota</taxon>
        <taxon>Alphaproteobacteria</taxon>
        <taxon>Hyphomicrobiales</taxon>
        <taxon>Phyllobacteriaceae</taxon>
        <taxon>Mesorhizobium</taxon>
    </lineage>
</organism>
<evidence type="ECO:0000313" key="3">
    <source>
        <dbReference type="EMBL" id="SDK80529.1"/>
    </source>
</evidence>
<comment type="similarity">
    <text evidence="1">Belongs to the aspartate/glutamate racemases family.</text>
</comment>
<dbReference type="Proteomes" id="UP000198894">
    <property type="component" value="Unassembled WGS sequence"/>
</dbReference>
<dbReference type="Gene3D" id="3.40.50.1860">
    <property type="match status" value="2"/>
</dbReference>
<dbReference type="PANTHER" id="PTHR21198:SF7">
    <property type="entry name" value="ASPARTATE-GLUTAMATE RACEMASE FAMILY"/>
    <property type="match status" value="1"/>
</dbReference>
<dbReference type="PANTHER" id="PTHR21198">
    <property type="entry name" value="GLUTAMATE RACEMASE"/>
    <property type="match status" value="1"/>
</dbReference>
<dbReference type="Pfam" id="PF01177">
    <property type="entry name" value="Asp_Glu_race"/>
    <property type="match status" value="1"/>
</dbReference>
<evidence type="ECO:0000313" key="4">
    <source>
        <dbReference type="Proteomes" id="UP000198894"/>
    </source>
</evidence>
<dbReference type="AlphaFoldDB" id="A0A1G9EWN6"/>